<evidence type="ECO:0000313" key="2">
    <source>
        <dbReference type="Proteomes" id="UP000315369"/>
    </source>
</evidence>
<gene>
    <name evidence="1" type="ORF">FJV41_51495</name>
</gene>
<dbReference type="AlphaFoldDB" id="A0A540WGJ7"/>
<dbReference type="Proteomes" id="UP000315369">
    <property type="component" value="Unassembled WGS sequence"/>
</dbReference>
<proteinExistence type="predicted"/>
<feature type="non-terminal residue" evidence="1">
    <location>
        <position position="132"/>
    </location>
</feature>
<keyword evidence="2" id="KW-1185">Reference proteome</keyword>
<accession>A0A540WGJ7</accession>
<dbReference type="EMBL" id="VIFM01000962">
    <property type="protein sequence ID" value="TQF08143.1"/>
    <property type="molecule type" value="Genomic_DNA"/>
</dbReference>
<name>A0A540WGJ7_9BACT</name>
<evidence type="ECO:0000313" key="1">
    <source>
        <dbReference type="EMBL" id="TQF08143.1"/>
    </source>
</evidence>
<reference evidence="1 2" key="1">
    <citation type="submission" date="2019-06" db="EMBL/GenBank/DDBJ databases">
        <authorList>
            <person name="Livingstone P."/>
            <person name="Whitworth D."/>
        </authorList>
    </citation>
    <scope>NUCLEOTIDE SEQUENCE [LARGE SCALE GENOMIC DNA]</scope>
    <source>
        <strain evidence="1 2">AM401</strain>
    </source>
</reference>
<organism evidence="1 2">
    <name type="scientific">Myxococcus llanfairpwllgwyngyllgogerychwyrndrobwllllantysiliogogogochensis</name>
    <dbReference type="NCBI Taxonomy" id="2590453"/>
    <lineage>
        <taxon>Bacteria</taxon>
        <taxon>Pseudomonadati</taxon>
        <taxon>Myxococcota</taxon>
        <taxon>Myxococcia</taxon>
        <taxon>Myxococcales</taxon>
        <taxon>Cystobacterineae</taxon>
        <taxon>Myxococcaceae</taxon>
        <taxon>Myxococcus</taxon>
    </lineage>
</organism>
<feature type="non-terminal residue" evidence="1">
    <location>
        <position position="1"/>
    </location>
</feature>
<sequence length="132" mass="14043">GKDLLPFLTEGFTAAAMAKVGTSALESRKLGYLLESDIVVPHKDEVLFVALNEAKAMAASGWRAPNKRLFPVAGRSGIATIRGSLVNMRDGGFISDHDQHIATLIAEIVCGGDVDAGTLVSEEYLMALERKA</sequence>
<protein>
    <submittedName>
        <fullName evidence="1">3-hydroxyacyl-CoA dehydrogenase</fullName>
    </submittedName>
</protein>
<comment type="caution">
    <text evidence="1">The sequence shown here is derived from an EMBL/GenBank/DDBJ whole genome shotgun (WGS) entry which is preliminary data.</text>
</comment>